<comment type="caution">
    <text evidence="8">The sequence shown here is derived from an EMBL/GenBank/DDBJ whole genome shotgun (WGS) entry which is preliminary data.</text>
</comment>
<dbReference type="AlphaFoldDB" id="A0A8X7PXL8"/>
<dbReference type="Pfam" id="PF08646">
    <property type="entry name" value="Rep_fac-A_C"/>
    <property type="match status" value="1"/>
</dbReference>
<evidence type="ECO:0000256" key="4">
    <source>
        <dbReference type="ARBA" id="ARBA00022833"/>
    </source>
</evidence>
<dbReference type="Gene3D" id="2.40.50.140">
    <property type="entry name" value="Nucleic acid-binding proteins"/>
    <property type="match status" value="1"/>
</dbReference>
<reference evidence="8 9" key="1">
    <citation type="submission" date="2020-02" db="EMBL/GenBank/DDBJ databases">
        <authorList>
            <person name="Ma Q."/>
            <person name="Huang Y."/>
            <person name="Song X."/>
            <person name="Pei D."/>
        </authorList>
    </citation>
    <scope>NUCLEOTIDE SEQUENCE [LARGE SCALE GENOMIC DNA]</scope>
    <source>
        <strain evidence="8">Sxm20200214</strain>
        <tissue evidence="8">Leaf</tissue>
    </source>
</reference>
<organism evidence="8 9">
    <name type="scientific">Brassica carinata</name>
    <name type="common">Ethiopian mustard</name>
    <name type="synonym">Abyssinian cabbage</name>
    <dbReference type="NCBI Taxonomy" id="52824"/>
    <lineage>
        <taxon>Eukaryota</taxon>
        <taxon>Viridiplantae</taxon>
        <taxon>Streptophyta</taxon>
        <taxon>Embryophyta</taxon>
        <taxon>Tracheophyta</taxon>
        <taxon>Spermatophyta</taxon>
        <taxon>Magnoliopsida</taxon>
        <taxon>eudicotyledons</taxon>
        <taxon>Gunneridae</taxon>
        <taxon>Pentapetalae</taxon>
        <taxon>rosids</taxon>
        <taxon>malvids</taxon>
        <taxon>Brassicales</taxon>
        <taxon>Brassicaceae</taxon>
        <taxon>Brassiceae</taxon>
        <taxon>Brassica</taxon>
    </lineage>
</organism>
<dbReference type="PANTHER" id="PTHR47165">
    <property type="entry name" value="OS03G0429900 PROTEIN"/>
    <property type="match status" value="1"/>
</dbReference>
<evidence type="ECO:0000259" key="7">
    <source>
        <dbReference type="Pfam" id="PF08646"/>
    </source>
</evidence>
<dbReference type="GO" id="GO:0003677">
    <property type="term" value="F:DNA binding"/>
    <property type="evidence" value="ECO:0007669"/>
    <property type="project" value="UniProtKB-KW"/>
</dbReference>
<evidence type="ECO:0000313" key="9">
    <source>
        <dbReference type="Proteomes" id="UP000886595"/>
    </source>
</evidence>
<dbReference type="OrthoDB" id="1090048at2759"/>
<proteinExistence type="inferred from homology"/>
<keyword evidence="3" id="KW-0863">Zinc-finger</keyword>
<keyword evidence="5" id="KW-0238">DNA-binding</keyword>
<dbReference type="SUPFAM" id="SSF50249">
    <property type="entry name" value="Nucleic acid-binding proteins"/>
    <property type="match status" value="1"/>
</dbReference>
<keyword evidence="2" id="KW-0479">Metal-binding</keyword>
<dbReference type="GO" id="GO:0008270">
    <property type="term" value="F:zinc ion binding"/>
    <property type="evidence" value="ECO:0007669"/>
    <property type="project" value="UniProtKB-KW"/>
</dbReference>
<comment type="similarity">
    <text evidence="1">Belongs to the replication factor A protein 1 family.</text>
</comment>
<name>A0A8X7PXL8_BRACI</name>
<evidence type="ECO:0000256" key="1">
    <source>
        <dbReference type="ARBA" id="ARBA00005690"/>
    </source>
</evidence>
<gene>
    <name evidence="8" type="ORF">Bca52824_076703</name>
</gene>
<dbReference type="PANTHER" id="PTHR47165:SF4">
    <property type="entry name" value="OS03G0429900 PROTEIN"/>
    <property type="match status" value="1"/>
</dbReference>
<evidence type="ECO:0000256" key="6">
    <source>
        <dbReference type="SAM" id="MobiDB-lite"/>
    </source>
</evidence>
<feature type="domain" description="Replication factor A C-terminal" evidence="7">
    <location>
        <begin position="81"/>
        <end position="215"/>
    </location>
</feature>
<evidence type="ECO:0000256" key="3">
    <source>
        <dbReference type="ARBA" id="ARBA00022771"/>
    </source>
</evidence>
<keyword evidence="9" id="KW-1185">Reference proteome</keyword>
<evidence type="ECO:0000256" key="2">
    <source>
        <dbReference type="ARBA" id="ARBA00022723"/>
    </source>
</evidence>
<dbReference type="InterPro" id="IPR013955">
    <property type="entry name" value="Rep_factor-A_C"/>
</dbReference>
<dbReference type="CDD" id="cd04476">
    <property type="entry name" value="RPA1_DBD_C"/>
    <property type="match status" value="1"/>
</dbReference>
<dbReference type="EMBL" id="JAAMPC010000015">
    <property type="protein sequence ID" value="KAG2257409.1"/>
    <property type="molecule type" value="Genomic_DNA"/>
</dbReference>
<feature type="region of interest" description="Disordered" evidence="6">
    <location>
        <begin position="267"/>
        <end position="289"/>
    </location>
</feature>
<dbReference type="InterPro" id="IPR047192">
    <property type="entry name" value="Euk_RPA1_DBD_C"/>
</dbReference>
<dbReference type="InterPro" id="IPR012340">
    <property type="entry name" value="NA-bd_OB-fold"/>
</dbReference>
<dbReference type="Proteomes" id="UP000886595">
    <property type="component" value="Unassembled WGS sequence"/>
</dbReference>
<evidence type="ECO:0000256" key="5">
    <source>
        <dbReference type="ARBA" id="ARBA00023125"/>
    </source>
</evidence>
<keyword evidence="4" id="KW-0862">Zinc</keyword>
<evidence type="ECO:0000313" key="8">
    <source>
        <dbReference type="EMBL" id="KAG2257409.1"/>
    </source>
</evidence>
<sequence>MRVNPKVVVATNVKPRMVGGHLFLYARSGTHIYFDKETNTGQACLSRLVPPVAPLLRKVAKVEPVTMAELNSFVAAAVSEFMCTGTVIRLDSEKGWCYVACVKCDRKLKRTVSVFTCVCCENYHAVGVLRYRVELAISDGTDEGIFVCYDGIMTKLHGLEAYEAGLISAKDGVNPEDSLMPPFVTDMQGKTYTFHVKLTTYDFIADRQSFTVTRIINANERLLLPEFVDNGGDDNNGGNMGGDHQIHADVESNMVSGEASLIAATEPIGAMPSKMSDPATQAVKKAHKT</sequence>
<accession>A0A8X7PXL8</accession>
<protein>
    <recommendedName>
        <fullName evidence="7">Replication factor A C-terminal domain-containing protein</fullName>
    </recommendedName>
</protein>